<dbReference type="Pfam" id="PF04267">
    <property type="entry name" value="SoxD"/>
    <property type="match status" value="1"/>
</dbReference>
<comment type="caution">
    <text evidence="1">The sequence shown here is derived from an EMBL/GenBank/DDBJ whole genome shotgun (WGS) entry which is preliminary data.</text>
</comment>
<reference evidence="2" key="1">
    <citation type="journal article" date="2019" name="Int. J. Syst. Evol. Microbiol.">
        <title>The Global Catalogue of Microorganisms (GCM) 10K type strain sequencing project: providing services to taxonomists for standard genome sequencing and annotation.</title>
        <authorList>
            <consortium name="The Broad Institute Genomics Platform"/>
            <consortium name="The Broad Institute Genome Sequencing Center for Infectious Disease"/>
            <person name="Wu L."/>
            <person name="Ma J."/>
        </authorList>
    </citation>
    <scope>NUCLEOTIDE SEQUENCE [LARGE SCALE GENOMIC DNA]</scope>
    <source>
        <strain evidence="2">CCUG 50347</strain>
    </source>
</reference>
<keyword evidence="2" id="KW-1185">Reference proteome</keyword>
<gene>
    <name evidence="1" type="ORF">ACFPEL_05030</name>
</gene>
<dbReference type="Proteomes" id="UP001595909">
    <property type="component" value="Unassembled WGS sequence"/>
</dbReference>
<evidence type="ECO:0000313" key="1">
    <source>
        <dbReference type="EMBL" id="MFC4831767.1"/>
    </source>
</evidence>
<dbReference type="EMBL" id="JBHSIM010000009">
    <property type="protein sequence ID" value="MFC4831767.1"/>
    <property type="molecule type" value="Genomic_DNA"/>
</dbReference>
<proteinExistence type="predicted"/>
<sequence>MLLPCPWCGPRNAGEFKYAGEGGARPDPATTTPEEWRRYLYFHANTRGWVTESWYHGAGCRRWLVVERHTLTHEVRGVRDAVQVAREGTR</sequence>
<organism evidence="1 2">
    <name type="scientific">Actinomycetospora chibensis</name>
    <dbReference type="NCBI Taxonomy" id="663606"/>
    <lineage>
        <taxon>Bacteria</taxon>
        <taxon>Bacillati</taxon>
        <taxon>Actinomycetota</taxon>
        <taxon>Actinomycetes</taxon>
        <taxon>Pseudonocardiales</taxon>
        <taxon>Pseudonocardiaceae</taxon>
        <taxon>Actinomycetospora</taxon>
    </lineage>
</organism>
<accession>A0ABV9REX6</accession>
<dbReference type="Gene3D" id="3.30.2270.10">
    <property type="entry name" value="Folate-binding superfamily"/>
    <property type="match status" value="1"/>
</dbReference>
<evidence type="ECO:0000313" key="2">
    <source>
        <dbReference type="Proteomes" id="UP001595909"/>
    </source>
</evidence>
<dbReference type="RefSeq" id="WP_274191441.1">
    <property type="nucleotide sequence ID" value="NZ_BAABHN010000009.1"/>
</dbReference>
<dbReference type="InterPro" id="IPR038561">
    <property type="entry name" value="SoxD_sf"/>
</dbReference>
<protein>
    <submittedName>
        <fullName evidence="1">Sarcosine oxidase subunit delta</fullName>
    </submittedName>
</protein>
<name>A0ABV9REX6_9PSEU</name>
<dbReference type="InterPro" id="IPR006279">
    <property type="entry name" value="SoxD"/>
</dbReference>